<name>A0A1I4T877_9PROT</name>
<dbReference type="Proteomes" id="UP000199561">
    <property type="component" value="Unassembled WGS sequence"/>
</dbReference>
<organism evidence="1 2">
    <name type="scientific">Nitrosomonas nitrosa</name>
    <dbReference type="NCBI Taxonomy" id="52442"/>
    <lineage>
        <taxon>Bacteria</taxon>
        <taxon>Pseudomonadati</taxon>
        <taxon>Pseudomonadota</taxon>
        <taxon>Betaproteobacteria</taxon>
        <taxon>Nitrosomonadales</taxon>
        <taxon>Nitrosomonadaceae</taxon>
        <taxon>Nitrosomonas</taxon>
    </lineage>
</organism>
<keyword evidence="2" id="KW-1185">Reference proteome</keyword>
<evidence type="ECO:0000313" key="1">
    <source>
        <dbReference type="EMBL" id="SFM72770.1"/>
    </source>
</evidence>
<dbReference type="AlphaFoldDB" id="A0A1I4T877"/>
<gene>
    <name evidence="1" type="ORF">SAMN05421880_1302</name>
</gene>
<accession>A0A1I4T877</accession>
<evidence type="ECO:0000313" key="2">
    <source>
        <dbReference type="Proteomes" id="UP000199561"/>
    </source>
</evidence>
<protein>
    <submittedName>
        <fullName evidence="1">Uncharacterized protein</fullName>
    </submittedName>
</protein>
<reference evidence="1 2" key="1">
    <citation type="submission" date="2016-10" db="EMBL/GenBank/DDBJ databases">
        <authorList>
            <person name="de Groot N.N."/>
        </authorList>
    </citation>
    <scope>NUCLEOTIDE SEQUENCE [LARGE SCALE GENOMIC DNA]</scope>
    <source>
        <strain evidence="1 2">Nm146</strain>
    </source>
</reference>
<proteinExistence type="predicted"/>
<dbReference type="EMBL" id="FOUF01000030">
    <property type="protein sequence ID" value="SFM72770.1"/>
    <property type="molecule type" value="Genomic_DNA"/>
</dbReference>
<sequence length="78" mass="9042">MADIRLASTKKLESDEGMPWYGVQHFLMDSVLLNVEDRQQLAYNMLPKIITAIYGPQGQSWETFKNPNTGKLWIRSNR</sequence>